<evidence type="ECO:0000256" key="1">
    <source>
        <dbReference type="SAM" id="MobiDB-lite"/>
    </source>
</evidence>
<evidence type="ECO:0000313" key="2">
    <source>
        <dbReference type="EMBL" id="KAI9170459.1"/>
    </source>
</evidence>
<proteinExistence type="predicted"/>
<protein>
    <submittedName>
        <fullName evidence="2">Uncharacterized protein</fullName>
    </submittedName>
</protein>
<comment type="caution">
    <text evidence="2">The sequence shown here is derived from an EMBL/GenBank/DDBJ whole genome shotgun (WGS) entry which is preliminary data.</text>
</comment>
<reference evidence="2" key="2">
    <citation type="submission" date="2023-02" db="EMBL/GenBank/DDBJ databases">
        <authorList>
            <person name="Swenson N.G."/>
            <person name="Wegrzyn J.L."/>
            <person name="Mcevoy S.L."/>
        </authorList>
    </citation>
    <scope>NUCLEOTIDE SEQUENCE</scope>
    <source>
        <strain evidence="2">91603</strain>
        <tissue evidence="2">Leaf</tissue>
    </source>
</reference>
<keyword evidence="3" id="KW-1185">Reference proteome</keyword>
<accession>A0AAD5NNI1</accession>
<evidence type="ECO:0000313" key="3">
    <source>
        <dbReference type="Proteomes" id="UP001064489"/>
    </source>
</evidence>
<organism evidence="2 3">
    <name type="scientific">Acer negundo</name>
    <name type="common">Box elder</name>
    <dbReference type="NCBI Taxonomy" id="4023"/>
    <lineage>
        <taxon>Eukaryota</taxon>
        <taxon>Viridiplantae</taxon>
        <taxon>Streptophyta</taxon>
        <taxon>Embryophyta</taxon>
        <taxon>Tracheophyta</taxon>
        <taxon>Spermatophyta</taxon>
        <taxon>Magnoliopsida</taxon>
        <taxon>eudicotyledons</taxon>
        <taxon>Gunneridae</taxon>
        <taxon>Pentapetalae</taxon>
        <taxon>rosids</taxon>
        <taxon>malvids</taxon>
        <taxon>Sapindales</taxon>
        <taxon>Sapindaceae</taxon>
        <taxon>Hippocastanoideae</taxon>
        <taxon>Acereae</taxon>
        <taxon>Acer</taxon>
    </lineage>
</organism>
<sequence>MNITTGSLDEGGSSKGGNKPVGKNHTQSPDIQACTSKPSGLQQYHAEALDNGVSMTVSSQMLREELLQ</sequence>
<name>A0AAD5NNI1_ACENE</name>
<reference evidence="2" key="1">
    <citation type="journal article" date="2022" name="Plant J.">
        <title>Strategies of tolerance reflected in two North American maple genomes.</title>
        <authorList>
            <person name="McEvoy S.L."/>
            <person name="Sezen U.U."/>
            <person name="Trouern-Trend A."/>
            <person name="McMahon S.M."/>
            <person name="Schaberg P.G."/>
            <person name="Yang J."/>
            <person name="Wegrzyn J.L."/>
            <person name="Swenson N.G."/>
        </authorList>
    </citation>
    <scope>NUCLEOTIDE SEQUENCE</scope>
    <source>
        <strain evidence="2">91603</strain>
    </source>
</reference>
<dbReference type="AlphaFoldDB" id="A0AAD5NNI1"/>
<feature type="region of interest" description="Disordered" evidence="1">
    <location>
        <begin position="1"/>
        <end position="38"/>
    </location>
</feature>
<feature type="compositionally biased region" description="Polar residues" evidence="1">
    <location>
        <begin position="24"/>
        <end position="38"/>
    </location>
</feature>
<gene>
    <name evidence="2" type="ORF">LWI28_028333</name>
</gene>
<dbReference type="EMBL" id="JAJSOW010000104">
    <property type="protein sequence ID" value="KAI9170459.1"/>
    <property type="molecule type" value="Genomic_DNA"/>
</dbReference>
<dbReference type="Proteomes" id="UP001064489">
    <property type="component" value="Chromosome 7"/>
</dbReference>